<dbReference type="Gene3D" id="3.40.50.620">
    <property type="entry name" value="HUPs"/>
    <property type="match status" value="1"/>
</dbReference>
<evidence type="ECO:0000256" key="5">
    <source>
        <dbReference type="ARBA" id="ARBA00022840"/>
    </source>
</evidence>
<comment type="pathway">
    <text evidence="8">Cofactor biosynthesis; NAD(+) biosynthesis; NAD(+) from deamido-NAD(+) (ammonia route): step 1/1.</text>
</comment>
<dbReference type="InterPro" id="IPR014729">
    <property type="entry name" value="Rossmann-like_a/b/a_fold"/>
</dbReference>
<name>A0A2K8NRD9_9MOLU</name>
<feature type="binding site" evidence="8">
    <location>
        <position position="45"/>
    </location>
    <ligand>
        <name>Mg(2+)</name>
        <dbReference type="ChEBI" id="CHEBI:18420"/>
    </ligand>
</feature>
<feature type="binding site" evidence="8">
    <location>
        <position position="194"/>
    </location>
    <ligand>
        <name>ATP</name>
        <dbReference type="ChEBI" id="CHEBI:30616"/>
    </ligand>
</feature>
<dbReference type="PANTHER" id="PTHR23090">
    <property type="entry name" value="NH 3 /GLUTAMINE-DEPENDENT NAD + SYNTHETASE"/>
    <property type="match status" value="1"/>
</dbReference>
<feature type="binding site" description="in other chain" evidence="8">
    <location>
        <position position="123"/>
    </location>
    <ligand>
        <name>deamido-NAD(+)</name>
        <dbReference type="ChEBI" id="CHEBI:58437"/>
        <note>ligand shared between two neighboring subunits</note>
    </ligand>
</feature>
<dbReference type="AlphaFoldDB" id="A0A2K8NRD9"/>
<keyword evidence="2 8" id="KW-0436">Ligase</keyword>
<evidence type="ECO:0000256" key="2">
    <source>
        <dbReference type="ARBA" id="ARBA00022598"/>
    </source>
</evidence>
<dbReference type="EC" id="6.3.1.5" evidence="8 10"/>
<dbReference type="SUPFAM" id="SSF52402">
    <property type="entry name" value="Adenine nucleotide alpha hydrolases-like"/>
    <property type="match status" value="1"/>
</dbReference>
<reference evidence="11 12" key="1">
    <citation type="submission" date="2017-11" db="EMBL/GenBank/DDBJ databases">
        <title>Genome sequence of Entomoplasma freundtii BARC 318 (ATCC 51999).</title>
        <authorList>
            <person name="Lo W.-S."/>
            <person name="Gasparich G.E."/>
            <person name="Kuo C.-H."/>
        </authorList>
    </citation>
    <scope>NUCLEOTIDE SEQUENCE [LARGE SCALE GENOMIC DNA]</scope>
    <source>
        <strain evidence="11 12">BARC 318</strain>
    </source>
</reference>
<comment type="similarity">
    <text evidence="1 8 9">Belongs to the NAD synthetase family.</text>
</comment>
<dbReference type="InterPro" id="IPR003694">
    <property type="entry name" value="NAD_synthase"/>
</dbReference>
<feature type="binding site" evidence="8">
    <location>
        <begin position="39"/>
        <end position="46"/>
    </location>
    <ligand>
        <name>ATP</name>
        <dbReference type="ChEBI" id="CHEBI:30616"/>
    </ligand>
</feature>
<comment type="catalytic activity">
    <reaction evidence="8 10">
        <text>deamido-NAD(+) + NH4(+) + ATP = AMP + diphosphate + NAD(+) + H(+)</text>
        <dbReference type="Rhea" id="RHEA:21188"/>
        <dbReference type="ChEBI" id="CHEBI:15378"/>
        <dbReference type="ChEBI" id="CHEBI:28938"/>
        <dbReference type="ChEBI" id="CHEBI:30616"/>
        <dbReference type="ChEBI" id="CHEBI:33019"/>
        <dbReference type="ChEBI" id="CHEBI:57540"/>
        <dbReference type="ChEBI" id="CHEBI:58437"/>
        <dbReference type="ChEBI" id="CHEBI:456215"/>
        <dbReference type="EC" id="6.3.1.5"/>
    </reaction>
</comment>
<dbReference type="InterPro" id="IPR022926">
    <property type="entry name" value="NH(3)-dep_NAD(+)_synth"/>
</dbReference>
<dbReference type="NCBIfam" id="TIGR00552">
    <property type="entry name" value="nadE"/>
    <property type="match status" value="1"/>
</dbReference>
<feature type="binding site" evidence="8">
    <location>
        <position position="172"/>
    </location>
    <ligand>
        <name>ATP</name>
        <dbReference type="ChEBI" id="CHEBI:30616"/>
    </ligand>
</feature>
<dbReference type="EMBL" id="CP024962">
    <property type="protein sequence ID" value="ATZ16410.1"/>
    <property type="molecule type" value="Genomic_DNA"/>
</dbReference>
<dbReference type="GO" id="GO:0003952">
    <property type="term" value="F:NAD+ synthase (glutamine-hydrolyzing) activity"/>
    <property type="evidence" value="ECO:0007669"/>
    <property type="project" value="InterPro"/>
</dbReference>
<dbReference type="CDD" id="cd00553">
    <property type="entry name" value="NAD_synthase"/>
    <property type="match status" value="1"/>
</dbReference>
<proteinExistence type="inferred from homology"/>
<keyword evidence="6 8" id="KW-0460">Magnesium</keyword>
<dbReference type="InterPro" id="IPR022310">
    <property type="entry name" value="NAD/GMP_synthase"/>
</dbReference>
<accession>A0A2K8NRD9</accession>
<dbReference type="GO" id="GO:0005524">
    <property type="term" value="F:ATP binding"/>
    <property type="evidence" value="ECO:0007669"/>
    <property type="project" value="UniProtKB-UniRule"/>
</dbReference>
<dbReference type="RefSeq" id="WP_100609359.1">
    <property type="nucleotide sequence ID" value="NZ_CP024962.1"/>
</dbReference>
<comment type="function">
    <text evidence="8">Catalyzes the ATP-dependent amidation of deamido-NAD to form NAD. Uses ammonia as a nitrogen source.</text>
</comment>
<dbReference type="GO" id="GO:0005737">
    <property type="term" value="C:cytoplasm"/>
    <property type="evidence" value="ECO:0007669"/>
    <property type="project" value="InterPro"/>
</dbReference>
<feature type="binding site" description="in other chain" evidence="8">
    <location>
        <begin position="240"/>
        <end position="241"/>
    </location>
    <ligand>
        <name>deamido-NAD(+)</name>
        <dbReference type="ChEBI" id="CHEBI:58437"/>
        <note>ligand shared between two neighboring subunits</note>
    </ligand>
</feature>
<feature type="binding site" description="in other chain" evidence="8">
    <location>
        <position position="156"/>
    </location>
    <ligand>
        <name>deamido-NAD(+)</name>
        <dbReference type="ChEBI" id="CHEBI:58437"/>
        <note>ligand shared between two neighboring subunits</note>
    </ligand>
</feature>
<evidence type="ECO:0000256" key="4">
    <source>
        <dbReference type="ARBA" id="ARBA00022741"/>
    </source>
</evidence>
<dbReference type="GO" id="GO:0008795">
    <property type="term" value="F:NAD+ synthase activity"/>
    <property type="evidence" value="ECO:0007669"/>
    <property type="project" value="UniProtKB-UniRule"/>
</dbReference>
<dbReference type="PANTHER" id="PTHR23090:SF9">
    <property type="entry name" value="GLUTAMINE-DEPENDENT NAD(+) SYNTHETASE"/>
    <property type="match status" value="1"/>
</dbReference>
<keyword evidence="12" id="KW-1185">Reference proteome</keyword>
<dbReference type="OrthoDB" id="9803818at2"/>
<dbReference type="GO" id="GO:0004359">
    <property type="term" value="F:glutaminase activity"/>
    <property type="evidence" value="ECO:0007669"/>
    <property type="project" value="InterPro"/>
</dbReference>
<dbReference type="GO" id="GO:0046872">
    <property type="term" value="F:metal ion binding"/>
    <property type="evidence" value="ECO:0007669"/>
    <property type="project" value="UniProtKB-KW"/>
</dbReference>
<feature type="binding site" evidence="8">
    <location>
        <position position="163"/>
    </location>
    <ligand>
        <name>deamido-NAD(+)</name>
        <dbReference type="ChEBI" id="CHEBI:58437"/>
        <note>ligand shared between two neighboring subunits</note>
    </ligand>
</feature>
<protein>
    <recommendedName>
        <fullName evidence="8 10">NH(3)-dependent NAD(+) synthetase</fullName>
        <ecNumber evidence="8 10">6.3.1.5</ecNumber>
    </recommendedName>
</protein>
<evidence type="ECO:0000256" key="8">
    <source>
        <dbReference type="HAMAP-Rule" id="MF_00193"/>
    </source>
</evidence>
<evidence type="ECO:0000256" key="7">
    <source>
        <dbReference type="ARBA" id="ARBA00023027"/>
    </source>
</evidence>
<evidence type="ECO:0000313" key="11">
    <source>
        <dbReference type="EMBL" id="ATZ16410.1"/>
    </source>
</evidence>
<dbReference type="Proteomes" id="UP000232222">
    <property type="component" value="Chromosome"/>
</dbReference>
<organism evidence="11 12">
    <name type="scientific">Entomoplasma freundtii</name>
    <dbReference type="NCBI Taxonomy" id="74700"/>
    <lineage>
        <taxon>Bacteria</taxon>
        <taxon>Bacillati</taxon>
        <taxon>Mycoplasmatota</taxon>
        <taxon>Mollicutes</taxon>
        <taxon>Entomoplasmatales</taxon>
        <taxon>Entomoplasmataceae</taxon>
        <taxon>Entomoplasma</taxon>
    </lineage>
</organism>
<dbReference type="HAMAP" id="MF_00193">
    <property type="entry name" value="NadE_ammonia_dep"/>
    <property type="match status" value="1"/>
</dbReference>
<keyword evidence="3 8" id="KW-0479">Metal-binding</keyword>
<keyword evidence="4 8" id="KW-0547">Nucleotide-binding</keyword>
<evidence type="ECO:0000313" key="12">
    <source>
        <dbReference type="Proteomes" id="UP000232222"/>
    </source>
</evidence>
<evidence type="ECO:0000256" key="10">
    <source>
        <dbReference type="RuleBase" id="RU003812"/>
    </source>
</evidence>
<dbReference type="Pfam" id="PF02540">
    <property type="entry name" value="NAD_synthase"/>
    <property type="match status" value="1"/>
</dbReference>
<sequence length="257" mass="28507">MAVIDKKKTTPALVEYLDYLVKFIQKSVANAHADGVIVGVSGGVDSAVVALLAKKAFPNNYQTVWMPLNSSPLDYQCVAELVEQHDLKVLNVDLAPTFKILTKTWTEAGASLSTLALANSKARLRMTTLYGLGQSQNYLVLGTDNADEWYLGYFTKYGDGGVDVVPLVHLLKGEVFEAARLLGVPASIINRAPTASLWDDQTDEKELGFSYDQLDDYLRGENKNKALKERVEKLHTQSEHKRQLAIHPKPFLRLTNK</sequence>
<evidence type="ECO:0000256" key="9">
    <source>
        <dbReference type="RuleBase" id="RU003811"/>
    </source>
</evidence>
<feature type="binding site" evidence="8">
    <location>
        <position position="143"/>
    </location>
    <ligand>
        <name>ATP</name>
        <dbReference type="ChEBI" id="CHEBI:30616"/>
    </ligand>
</feature>
<dbReference type="GO" id="GO:0009435">
    <property type="term" value="P:NAD+ biosynthetic process"/>
    <property type="evidence" value="ECO:0007669"/>
    <property type="project" value="UniProtKB-UniRule"/>
</dbReference>
<evidence type="ECO:0000256" key="1">
    <source>
        <dbReference type="ARBA" id="ARBA00005859"/>
    </source>
</evidence>
<dbReference type="KEGG" id="efr:EFREU_v1c03840"/>
<dbReference type="UniPathway" id="UPA00253">
    <property type="reaction ID" value="UER00333"/>
</dbReference>
<comment type="subunit">
    <text evidence="8">Homodimer.</text>
</comment>
<evidence type="ECO:0000256" key="3">
    <source>
        <dbReference type="ARBA" id="ARBA00022723"/>
    </source>
</evidence>
<gene>
    <name evidence="8 11" type="primary">nadE</name>
    <name evidence="11" type="ORF">EFREU_v1c03840</name>
</gene>
<feature type="binding site" evidence="8">
    <location>
        <position position="148"/>
    </location>
    <ligand>
        <name>Mg(2+)</name>
        <dbReference type="ChEBI" id="CHEBI:18420"/>
    </ligand>
</feature>
<keyword evidence="7 8" id="KW-0520">NAD</keyword>
<keyword evidence="5 8" id="KW-0067">ATP-binding</keyword>
<evidence type="ECO:0000256" key="6">
    <source>
        <dbReference type="ARBA" id="ARBA00022842"/>
    </source>
</evidence>